<evidence type="ECO:0000313" key="3">
    <source>
        <dbReference type="Proteomes" id="UP001152607"/>
    </source>
</evidence>
<name>A0A9W4U0I0_9PLEO</name>
<feature type="region of interest" description="Disordered" evidence="1">
    <location>
        <begin position="221"/>
        <end position="361"/>
    </location>
</feature>
<comment type="caution">
    <text evidence="2">The sequence shown here is derived from an EMBL/GenBank/DDBJ whole genome shotgun (WGS) entry which is preliminary data.</text>
</comment>
<gene>
    <name evidence="2" type="ORF">PDIGIT_LOCUS205</name>
</gene>
<proteinExistence type="predicted"/>
<reference evidence="2" key="1">
    <citation type="submission" date="2023-01" db="EMBL/GenBank/DDBJ databases">
        <authorList>
            <person name="Van Ghelder C."/>
            <person name="Rancurel C."/>
        </authorList>
    </citation>
    <scope>NUCLEOTIDE SEQUENCE</scope>
    <source>
        <strain evidence="2">CNCM I-4278</strain>
    </source>
</reference>
<organism evidence="2 3">
    <name type="scientific">Periconia digitata</name>
    <dbReference type="NCBI Taxonomy" id="1303443"/>
    <lineage>
        <taxon>Eukaryota</taxon>
        <taxon>Fungi</taxon>
        <taxon>Dikarya</taxon>
        <taxon>Ascomycota</taxon>
        <taxon>Pezizomycotina</taxon>
        <taxon>Dothideomycetes</taxon>
        <taxon>Pleosporomycetidae</taxon>
        <taxon>Pleosporales</taxon>
        <taxon>Massarineae</taxon>
        <taxon>Periconiaceae</taxon>
        <taxon>Periconia</taxon>
    </lineage>
</organism>
<evidence type="ECO:0000256" key="1">
    <source>
        <dbReference type="SAM" id="MobiDB-lite"/>
    </source>
</evidence>
<dbReference type="Proteomes" id="UP001152607">
    <property type="component" value="Unassembled WGS sequence"/>
</dbReference>
<sequence>MFPYRTTNPRNVPQVSTEECLRHDISLINDILDNAAMIAGPALPPLLRQLPQLNQRLSETYPVFIRFAQTSPQSLVHWRFCQEHLRKMAQLNLSDPVGSFNTMRLSWRSSQQTHRAFPSPQPGHGLPMRQNANGFLSTRQVHVAPDLQQINPPCALGTPDRTQHYQHGSQLQHYRPIYNAFQNLQPVYNHHIAGPNFAPQDSTSSVNFPLNTRAVEQWVQSGSTTVPVHPTIRNATLPGNRFSPLPSPAPYTPPASSRPTPRPPQPSNLRRAAPSTPSLPSPRHLAPAKPRATKPSEPRPHRVVKPAAPTPRSDPHPEQTLEQALIHFNGTHPPPERPNPFIQPPRPTTPAQSPLPLPPPKSVISTLAPEQLKAARIAHNKRVFRELYKQSVNVLAYCFYEHQEARRPLKMGERPNQYYVSFISNQNLEKYEKAEDKRVVLYARENWQMCWSVKDWELARKEMRKRGWEGPTETDHVWRIWG</sequence>
<feature type="compositionally biased region" description="Pro residues" evidence="1">
    <location>
        <begin position="332"/>
        <end position="361"/>
    </location>
</feature>
<dbReference type="EMBL" id="CAOQHR010000001">
    <property type="protein sequence ID" value="CAI6230752.1"/>
    <property type="molecule type" value="Genomic_DNA"/>
</dbReference>
<dbReference type="AlphaFoldDB" id="A0A9W4U0I0"/>
<accession>A0A9W4U0I0</accession>
<protein>
    <submittedName>
        <fullName evidence="2">Uncharacterized protein</fullName>
    </submittedName>
</protein>
<keyword evidence="3" id="KW-1185">Reference proteome</keyword>
<evidence type="ECO:0000313" key="2">
    <source>
        <dbReference type="EMBL" id="CAI6230752.1"/>
    </source>
</evidence>